<dbReference type="EMBL" id="AMQX01000003">
    <property type="protein sequence ID" value="EKS52334.1"/>
    <property type="molecule type" value="Genomic_DNA"/>
</dbReference>
<reference evidence="1 2" key="1">
    <citation type="journal article" date="2013" name="Genome Announc.">
        <title>Draft Genome Sequence of Staphylococcus simulans UMC-CNS-990, Isolated from a Case of Chronic Bovine Mastitis.</title>
        <authorList>
            <person name="Calcutt M.J."/>
            <person name="Foecking M.F."/>
            <person name="Hsieh H.Y."/>
            <person name="Perry J."/>
            <person name="Stewart G.C."/>
            <person name="Middleton J.R."/>
        </authorList>
    </citation>
    <scope>NUCLEOTIDE SEQUENCE [LARGE SCALE GENOMIC DNA]</scope>
    <source>
        <strain evidence="1 2">LRHMDP3</strain>
    </source>
</reference>
<name>A0AB33XX80_LACRH</name>
<evidence type="ECO:0008006" key="3">
    <source>
        <dbReference type="Google" id="ProtNLM"/>
    </source>
</evidence>
<comment type="caution">
    <text evidence="1">The sequence shown here is derived from an EMBL/GenBank/DDBJ whole genome shotgun (WGS) entry which is preliminary data.</text>
</comment>
<evidence type="ECO:0000313" key="2">
    <source>
        <dbReference type="Proteomes" id="UP000009352"/>
    </source>
</evidence>
<proteinExistence type="predicted"/>
<evidence type="ECO:0000313" key="1">
    <source>
        <dbReference type="EMBL" id="EKS52334.1"/>
    </source>
</evidence>
<gene>
    <name evidence="1" type="ORF">LRHMDP3_705</name>
</gene>
<dbReference type="AlphaFoldDB" id="A0AB33XX80"/>
<protein>
    <recommendedName>
        <fullName evidence="3">Transposase</fullName>
    </recommendedName>
</protein>
<organism evidence="1 2">
    <name type="scientific">Lacticaseibacillus rhamnosus LRHMDP3</name>
    <dbReference type="NCBI Taxonomy" id="1203259"/>
    <lineage>
        <taxon>Bacteria</taxon>
        <taxon>Bacillati</taxon>
        <taxon>Bacillota</taxon>
        <taxon>Bacilli</taxon>
        <taxon>Lactobacillales</taxon>
        <taxon>Lactobacillaceae</taxon>
        <taxon>Lacticaseibacillus</taxon>
    </lineage>
</organism>
<sequence length="47" mass="5569">MKDGQDNPLKQAGNLDTFVFLRVCLPKRLRKMDQFEEMFCFELNIMG</sequence>
<dbReference type="Proteomes" id="UP000009352">
    <property type="component" value="Unassembled WGS sequence"/>
</dbReference>
<accession>A0AB33XX80</accession>